<dbReference type="Gene3D" id="3.40.1810.10">
    <property type="entry name" value="Transcription factor, MADS-box"/>
    <property type="match status" value="2"/>
</dbReference>
<feature type="region of interest" description="Disordered" evidence="6">
    <location>
        <begin position="159"/>
        <end position="190"/>
    </location>
</feature>
<dbReference type="SMART" id="SM00432">
    <property type="entry name" value="MADS"/>
    <property type="match status" value="1"/>
</dbReference>
<evidence type="ECO:0000256" key="1">
    <source>
        <dbReference type="ARBA" id="ARBA00004123"/>
    </source>
</evidence>
<organism evidence="8 9">
    <name type="scientific">Brassica napus</name>
    <name type="common">Rape</name>
    <dbReference type="NCBI Taxonomy" id="3708"/>
    <lineage>
        <taxon>Eukaryota</taxon>
        <taxon>Viridiplantae</taxon>
        <taxon>Streptophyta</taxon>
        <taxon>Embryophyta</taxon>
        <taxon>Tracheophyta</taxon>
        <taxon>Spermatophyta</taxon>
        <taxon>Magnoliopsida</taxon>
        <taxon>eudicotyledons</taxon>
        <taxon>Gunneridae</taxon>
        <taxon>Pentapetalae</taxon>
        <taxon>rosids</taxon>
        <taxon>malvids</taxon>
        <taxon>Brassicales</taxon>
        <taxon>Brassicaceae</taxon>
        <taxon>Brassiceae</taxon>
        <taxon>Brassica</taxon>
    </lineage>
</organism>
<evidence type="ECO:0000256" key="4">
    <source>
        <dbReference type="ARBA" id="ARBA00023163"/>
    </source>
</evidence>
<evidence type="ECO:0000313" key="9">
    <source>
        <dbReference type="Proteomes" id="UP000824890"/>
    </source>
</evidence>
<evidence type="ECO:0000256" key="3">
    <source>
        <dbReference type="ARBA" id="ARBA00023125"/>
    </source>
</evidence>
<dbReference type="InterPro" id="IPR036879">
    <property type="entry name" value="TF_MADSbox_sf"/>
</dbReference>
<dbReference type="InterPro" id="IPR033897">
    <property type="entry name" value="SRF-like_MADS-box"/>
</dbReference>
<sequence>MTPTAMGRPKVKLAWVEERKRRATVCQRRMKELIQMAEELTIVCDMSACLVFYNRNNGKLVAWPSLEEAQSLIDCYNALPETERNMNADDEESSFIKTITKEIEKKLELSRKAVEELKMDNLMLQIKNGSRMIADLSQTEIEKLKSYASKKIAYYDRELRKQHPNTSGNEPFLEDDDGEMKTYEGESSESDATVCQRRMKELIQMAEELTIVCDTSACLVFYNRNNGKLVGWPSLEEAQSLIDCYNALPETERNMKADDEESSFIKTITKEIEKKLELSRKAVEELKMDNLMLQIKNGSRMIADLSQTEIEKLKSYASKKIAYYDRELRKQHPNTSGNEPFLEDDDGEMKTYEGESSESDELKATAMETPKLKLAVEELEMDHLMLQIQNGRMLDDLSQTETEKLKSYAIKKCRTLCGEIPMAPGFPMIQGGSVYLMDKWIKDPSDKEDEMKTCEGESSKSGEYYYKDHSSVISPSKYTEISSAVFIDKAFGIRRIRDPSPLVPFFKTRLERREGRRRSRLLESLFPRQWRLTTLTLIPLLRSCVLDRRGSLLFCVLVTGVITDAIKDAVSRPRPGFFWRCFPDGRGFFDNVKKDVLCIGDKDVVKEGHKSFPNPTRLEEEDEVFCYISWPLYVIACRSKLAAVVVSGS</sequence>
<accession>A0ABQ7XZW0</accession>
<comment type="subcellular location">
    <subcellularLocation>
        <location evidence="1">Nucleus</location>
    </subcellularLocation>
</comment>
<evidence type="ECO:0000256" key="2">
    <source>
        <dbReference type="ARBA" id="ARBA00023015"/>
    </source>
</evidence>
<keyword evidence="2" id="KW-0805">Transcription regulation</keyword>
<dbReference type="EMBL" id="JAGKQM010000019">
    <property type="protein sequence ID" value="KAH0861460.1"/>
    <property type="molecule type" value="Genomic_DNA"/>
</dbReference>
<dbReference type="InterPro" id="IPR002100">
    <property type="entry name" value="TF_MADSbox"/>
</dbReference>
<comment type="caution">
    <text evidence="8">The sequence shown here is derived from an EMBL/GenBank/DDBJ whole genome shotgun (WGS) entry which is preliminary data.</text>
</comment>
<evidence type="ECO:0000259" key="7">
    <source>
        <dbReference type="PROSITE" id="PS50066"/>
    </source>
</evidence>
<evidence type="ECO:0000256" key="5">
    <source>
        <dbReference type="ARBA" id="ARBA00023242"/>
    </source>
</evidence>
<dbReference type="SUPFAM" id="SSF55455">
    <property type="entry name" value="SRF-like"/>
    <property type="match status" value="2"/>
</dbReference>
<gene>
    <name evidence="8" type="ORF">HID58_089721</name>
</gene>
<keyword evidence="3" id="KW-0238">DNA-binding</keyword>
<protein>
    <recommendedName>
        <fullName evidence="7">MADS-box domain-containing protein</fullName>
    </recommendedName>
</protein>
<dbReference type="PANTHER" id="PTHR10165">
    <property type="entry name" value="LIPID PHOSPHATE PHOSPHATASE"/>
    <property type="match status" value="1"/>
</dbReference>
<dbReference type="SUPFAM" id="SSF48317">
    <property type="entry name" value="Acid phosphatase/Vanadium-dependent haloperoxidase"/>
    <property type="match status" value="1"/>
</dbReference>
<evidence type="ECO:0000256" key="6">
    <source>
        <dbReference type="SAM" id="MobiDB-lite"/>
    </source>
</evidence>
<dbReference type="Proteomes" id="UP000824890">
    <property type="component" value="Unassembled WGS sequence"/>
</dbReference>
<feature type="domain" description="MADS-box" evidence="7">
    <location>
        <begin position="6"/>
        <end position="57"/>
    </location>
</feature>
<evidence type="ECO:0000313" key="8">
    <source>
        <dbReference type="EMBL" id="KAH0861460.1"/>
    </source>
</evidence>
<feature type="region of interest" description="Disordered" evidence="6">
    <location>
        <begin position="328"/>
        <end position="362"/>
    </location>
</feature>
<dbReference type="PANTHER" id="PTHR10165:SF35">
    <property type="entry name" value="RE23632P"/>
    <property type="match status" value="1"/>
</dbReference>
<reference evidence="8 9" key="1">
    <citation type="submission" date="2021-05" db="EMBL/GenBank/DDBJ databases">
        <title>Genome Assembly of Synthetic Allotetraploid Brassica napus Reveals Homoeologous Exchanges between Subgenomes.</title>
        <authorList>
            <person name="Davis J.T."/>
        </authorList>
    </citation>
    <scope>NUCLEOTIDE SEQUENCE [LARGE SCALE GENOMIC DNA]</scope>
    <source>
        <strain evidence="9">cv. Da-Ae</strain>
        <tissue evidence="8">Seedling</tissue>
    </source>
</reference>
<dbReference type="InterPro" id="IPR043216">
    <property type="entry name" value="PAP-like"/>
</dbReference>
<dbReference type="PROSITE" id="PS50066">
    <property type="entry name" value="MADS_BOX_2"/>
    <property type="match status" value="1"/>
</dbReference>
<dbReference type="CDD" id="cd00266">
    <property type="entry name" value="MADS_SRF_like"/>
    <property type="match status" value="1"/>
</dbReference>
<name>A0ABQ7XZW0_BRANA</name>
<keyword evidence="9" id="KW-1185">Reference proteome</keyword>
<keyword evidence="4" id="KW-0804">Transcription</keyword>
<dbReference type="Pfam" id="PF00319">
    <property type="entry name" value="SRF-TF"/>
    <property type="match status" value="2"/>
</dbReference>
<dbReference type="InterPro" id="IPR036938">
    <property type="entry name" value="PAP2/HPO_sf"/>
</dbReference>
<keyword evidence="5" id="KW-0539">Nucleus</keyword>
<proteinExistence type="predicted"/>